<dbReference type="PANTHER" id="PTHR11439:SF483">
    <property type="entry name" value="PEPTIDE SYNTHASE GLIP-LIKE, PUTATIVE (AFU_ORTHOLOGUE AFUA_3G12920)-RELATED"/>
    <property type="match status" value="1"/>
</dbReference>
<proteinExistence type="predicted"/>
<evidence type="ECO:0008006" key="4">
    <source>
        <dbReference type="Google" id="ProtNLM"/>
    </source>
</evidence>
<feature type="compositionally biased region" description="Polar residues" evidence="1">
    <location>
        <begin position="120"/>
        <end position="140"/>
    </location>
</feature>
<dbReference type="PANTHER" id="PTHR11439">
    <property type="entry name" value="GAG-POL-RELATED RETROTRANSPOSON"/>
    <property type="match status" value="1"/>
</dbReference>
<keyword evidence="3" id="KW-1185">Reference proteome</keyword>
<protein>
    <recommendedName>
        <fullName evidence="4">Copia protein</fullName>
    </recommendedName>
</protein>
<name>A0A9D4Y8A4_PEA</name>
<gene>
    <name evidence="2" type="ORF">KIW84_021603</name>
</gene>
<organism evidence="2 3">
    <name type="scientific">Pisum sativum</name>
    <name type="common">Garden pea</name>
    <name type="synonym">Lathyrus oleraceus</name>
    <dbReference type="NCBI Taxonomy" id="3888"/>
    <lineage>
        <taxon>Eukaryota</taxon>
        <taxon>Viridiplantae</taxon>
        <taxon>Streptophyta</taxon>
        <taxon>Embryophyta</taxon>
        <taxon>Tracheophyta</taxon>
        <taxon>Spermatophyta</taxon>
        <taxon>Magnoliopsida</taxon>
        <taxon>eudicotyledons</taxon>
        <taxon>Gunneridae</taxon>
        <taxon>Pentapetalae</taxon>
        <taxon>rosids</taxon>
        <taxon>fabids</taxon>
        <taxon>Fabales</taxon>
        <taxon>Fabaceae</taxon>
        <taxon>Papilionoideae</taxon>
        <taxon>50 kb inversion clade</taxon>
        <taxon>NPAAA clade</taxon>
        <taxon>Hologalegina</taxon>
        <taxon>IRL clade</taxon>
        <taxon>Fabeae</taxon>
        <taxon>Lathyrus</taxon>
    </lineage>
</organism>
<dbReference type="EMBL" id="JAMSHJ010000002">
    <property type="protein sequence ID" value="KAI5434848.1"/>
    <property type="molecule type" value="Genomic_DNA"/>
</dbReference>
<evidence type="ECO:0000313" key="2">
    <source>
        <dbReference type="EMBL" id="KAI5434848.1"/>
    </source>
</evidence>
<evidence type="ECO:0000313" key="3">
    <source>
        <dbReference type="Proteomes" id="UP001058974"/>
    </source>
</evidence>
<dbReference type="AlphaFoldDB" id="A0A9D4Y8A4"/>
<accession>A0A9D4Y8A4</accession>
<comment type="caution">
    <text evidence="2">The sequence shown here is derived from an EMBL/GenBank/DDBJ whole genome shotgun (WGS) entry which is preliminary data.</text>
</comment>
<dbReference type="Gramene" id="Psat02G0160300-T1">
    <property type="protein sequence ID" value="KAI5434848.1"/>
    <property type="gene ID" value="KIW84_021603"/>
</dbReference>
<feature type="compositionally biased region" description="Acidic residues" evidence="1">
    <location>
        <begin position="73"/>
        <end position="98"/>
    </location>
</feature>
<sequence length="368" mass="40800">MRGGKVRLNRIWAIIMCERWTRDEIVINKVNSDDDPKSRGNLIYGNGASGGGSSEGRTSEDIDSNSEDKLEPENDSESESESEGQIDSEGESDSDGDSDSGGSPGSRNILDSESGHASRDGTSGVPSSNTVPESEGSKQVQRPQRIRNIPRRFAKFYMLQHTKINSEGEVIQCSMLVDSETVSTEEALKQKVWLKAMKEELELLKRFELLNCKVVVIPADTNQKLDSDSNGDDVDATTFKQLVGSLRYLCNTRPDICYAVGTLKSGVLFPSSAETGSELLSYSDSDWRETKLTEEDLKIKVNKPLKLMIANKSAINLVKNLVPHGRSKHIETKYHFLRNQVQNGVLEVVHYSIQKQLTNVLTNVIKTD</sequence>
<reference evidence="2 3" key="1">
    <citation type="journal article" date="2022" name="Nat. Genet.">
        <title>Improved pea reference genome and pan-genome highlight genomic features and evolutionary characteristics.</title>
        <authorList>
            <person name="Yang T."/>
            <person name="Liu R."/>
            <person name="Luo Y."/>
            <person name="Hu S."/>
            <person name="Wang D."/>
            <person name="Wang C."/>
            <person name="Pandey M.K."/>
            <person name="Ge S."/>
            <person name="Xu Q."/>
            <person name="Li N."/>
            <person name="Li G."/>
            <person name="Huang Y."/>
            <person name="Saxena R.K."/>
            <person name="Ji Y."/>
            <person name="Li M."/>
            <person name="Yan X."/>
            <person name="He Y."/>
            <person name="Liu Y."/>
            <person name="Wang X."/>
            <person name="Xiang C."/>
            <person name="Varshney R.K."/>
            <person name="Ding H."/>
            <person name="Gao S."/>
            <person name="Zong X."/>
        </authorList>
    </citation>
    <scope>NUCLEOTIDE SEQUENCE [LARGE SCALE GENOMIC DNA]</scope>
    <source>
        <strain evidence="2 3">cv. Zhongwan 6</strain>
    </source>
</reference>
<dbReference type="Proteomes" id="UP001058974">
    <property type="component" value="Chromosome 2"/>
</dbReference>
<dbReference type="CDD" id="cd09272">
    <property type="entry name" value="RNase_HI_RT_Ty1"/>
    <property type="match status" value="1"/>
</dbReference>
<feature type="region of interest" description="Disordered" evidence="1">
    <location>
        <begin position="30"/>
        <end position="145"/>
    </location>
</feature>
<evidence type="ECO:0000256" key="1">
    <source>
        <dbReference type="SAM" id="MobiDB-lite"/>
    </source>
</evidence>